<dbReference type="PANTHER" id="PTHR42751:SF6">
    <property type="entry name" value="CONSERVED INTEGRAL MEMBRANE TRANSPORT PROTEIN-RELATED"/>
    <property type="match status" value="1"/>
</dbReference>
<keyword evidence="6 8" id="KW-0472">Membrane</keyword>
<proteinExistence type="inferred from homology"/>
<evidence type="ECO:0000313" key="10">
    <source>
        <dbReference type="EMBL" id="TLQ42425.1"/>
    </source>
</evidence>
<feature type="transmembrane region" description="Helical" evidence="8">
    <location>
        <begin position="324"/>
        <end position="345"/>
    </location>
</feature>
<evidence type="ECO:0000256" key="2">
    <source>
        <dbReference type="ARBA" id="ARBA00005551"/>
    </source>
</evidence>
<dbReference type="EMBL" id="VAWE01000001">
    <property type="protein sequence ID" value="TLQ42425.1"/>
    <property type="molecule type" value="Genomic_DNA"/>
</dbReference>
<dbReference type="OrthoDB" id="3294398at2"/>
<evidence type="ECO:0000256" key="1">
    <source>
        <dbReference type="ARBA" id="ARBA00004141"/>
    </source>
</evidence>
<feature type="compositionally biased region" description="Basic and acidic residues" evidence="7">
    <location>
        <begin position="384"/>
        <end position="395"/>
    </location>
</feature>
<feature type="transmembrane region" description="Helical" evidence="8">
    <location>
        <begin position="288"/>
        <end position="312"/>
    </location>
</feature>
<evidence type="ECO:0000256" key="5">
    <source>
        <dbReference type="ARBA" id="ARBA00022989"/>
    </source>
</evidence>
<dbReference type="RefSeq" id="WP_138051834.1">
    <property type="nucleotide sequence ID" value="NZ_VAWE01000001.1"/>
</dbReference>
<dbReference type="GO" id="GO:0015297">
    <property type="term" value="F:antiporter activity"/>
    <property type="evidence" value="ECO:0007669"/>
    <property type="project" value="InterPro"/>
</dbReference>
<dbReference type="GO" id="GO:1902600">
    <property type="term" value="P:proton transmembrane transport"/>
    <property type="evidence" value="ECO:0007669"/>
    <property type="project" value="InterPro"/>
</dbReference>
<evidence type="ECO:0000256" key="7">
    <source>
        <dbReference type="SAM" id="MobiDB-lite"/>
    </source>
</evidence>
<reference evidence="10 11" key="1">
    <citation type="submission" date="2019-05" db="EMBL/GenBank/DDBJ databases">
        <title>Streptomyces marianii sp. nov., a novel marine actinomycete from southern coast of India.</title>
        <authorList>
            <person name="Iniyan A.M."/>
            <person name="Wink J."/>
            <person name="Ramprasad E."/>
            <person name="Ramana C.V."/>
            <person name="Bunk B."/>
            <person name="Sproer C."/>
            <person name="Joseph F.-J.R.S."/>
            <person name="Vincent S.G.P."/>
        </authorList>
    </citation>
    <scope>NUCLEOTIDE SEQUENCE [LARGE SCALE GENOMIC DNA]</scope>
    <source>
        <strain evidence="10 11">ICN19</strain>
    </source>
</reference>
<comment type="similarity">
    <text evidence="2">Belongs to the monovalent cation:proton antiporter 2 (CPA2) transporter (TC 2.A.37) family.</text>
</comment>
<dbReference type="Proteomes" id="UP000305921">
    <property type="component" value="Unassembled WGS sequence"/>
</dbReference>
<keyword evidence="4 8" id="KW-0812">Transmembrane</keyword>
<feature type="transmembrane region" description="Helical" evidence="8">
    <location>
        <begin position="150"/>
        <end position="172"/>
    </location>
</feature>
<gene>
    <name evidence="10" type="ORF">FEF34_03660</name>
</gene>
<evidence type="ECO:0000259" key="9">
    <source>
        <dbReference type="Pfam" id="PF00999"/>
    </source>
</evidence>
<evidence type="ECO:0000256" key="4">
    <source>
        <dbReference type="ARBA" id="ARBA00022692"/>
    </source>
</evidence>
<dbReference type="AlphaFoldDB" id="A0A5R9E067"/>
<comment type="caution">
    <text evidence="10">The sequence shown here is derived from an EMBL/GenBank/DDBJ whole genome shotgun (WGS) entry which is preliminary data.</text>
</comment>
<organism evidence="10 11">
    <name type="scientific">Streptomyces marianii</name>
    <dbReference type="NCBI Taxonomy" id="1817406"/>
    <lineage>
        <taxon>Bacteria</taxon>
        <taxon>Bacillati</taxon>
        <taxon>Actinomycetota</taxon>
        <taxon>Actinomycetes</taxon>
        <taxon>Kitasatosporales</taxon>
        <taxon>Streptomycetaceae</taxon>
        <taxon>Streptomyces</taxon>
    </lineage>
</organism>
<dbReference type="GO" id="GO:0016020">
    <property type="term" value="C:membrane"/>
    <property type="evidence" value="ECO:0007669"/>
    <property type="project" value="UniProtKB-SubCell"/>
</dbReference>
<dbReference type="InterPro" id="IPR006153">
    <property type="entry name" value="Cation/H_exchanger_TM"/>
</dbReference>
<feature type="transmembrane region" description="Helical" evidence="8">
    <location>
        <begin position="6"/>
        <end position="23"/>
    </location>
</feature>
<keyword evidence="3" id="KW-0813">Transport</keyword>
<evidence type="ECO:0000256" key="3">
    <source>
        <dbReference type="ARBA" id="ARBA00022448"/>
    </source>
</evidence>
<protein>
    <submittedName>
        <fullName evidence="10">Cation:proton antiporter</fullName>
    </submittedName>
</protein>
<keyword evidence="11" id="KW-1185">Reference proteome</keyword>
<feature type="transmembrane region" description="Helical" evidence="8">
    <location>
        <begin position="218"/>
        <end position="236"/>
    </location>
</feature>
<dbReference type="Gene3D" id="1.20.1530.20">
    <property type="match status" value="1"/>
</dbReference>
<sequence length="419" mass="42865">MHTPIALLLELGIILAVLSLLGTVARRFALSPVPLYLLAGLALGDGGLAPVPAARDFVDTGAAIGVILLLLVLGLDFTVREFTVSLRRHRSSAVIDLVLNAAPGAVAGWLLGLDAGGILALAGATYVSSSGIVARLLGDLRRLGNRETPAVLSVLVVEDFVMAAYLPLLAVVASGGTWWQALLAVAAAMTAVTAAIAVSWRWSQHVGRILSHPDAEQVLLRVLGITLIVAALAEIIHVSAAVGAFLIGLALTGTAADRARAVLSPLRDLFAAVFFLALGLTVDPGDLLPMLPAAAALAVVTAATKVAAGWYAARREGAGRRGRLRAGTALIARGEFSVVIIGLAAPAQGRLAALVTTYVMLLAVCGPVLTRFAPTRQAAPRPPAPRDRAGGRPPHEVSAAGPLPAPPRPGSGRDAAGPD</sequence>
<dbReference type="InterPro" id="IPR038770">
    <property type="entry name" value="Na+/solute_symporter_sf"/>
</dbReference>
<feature type="transmembrane region" description="Helical" evidence="8">
    <location>
        <begin position="117"/>
        <end position="138"/>
    </location>
</feature>
<name>A0A5R9E067_9ACTN</name>
<evidence type="ECO:0000313" key="11">
    <source>
        <dbReference type="Proteomes" id="UP000305921"/>
    </source>
</evidence>
<dbReference type="PANTHER" id="PTHR42751">
    <property type="entry name" value="SODIUM/HYDROGEN EXCHANGER FAMILY/TRKA DOMAIN PROTEIN"/>
    <property type="match status" value="1"/>
</dbReference>
<feature type="region of interest" description="Disordered" evidence="7">
    <location>
        <begin position="376"/>
        <end position="419"/>
    </location>
</feature>
<keyword evidence="5 8" id="KW-1133">Transmembrane helix</keyword>
<feature type="transmembrane region" description="Helical" evidence="8">
    <location>
        <begin position="60"/>
        <end position="79"/>
    </location>
</feature>
<accession>A0A5R9E067</accession>
<evidence type="ECO:0000256" key="6">
    <source>
        <dbReference type="ARBA" id="ARBA00023136"/>
    </source>
</evidence>
<comment type="subcellular location">
    <subcellularLocation>
        <location evidence="1">Membrane</location>
        <topology evidence="1">Multi-pass membrane protein</topology>
    </subcellularLocation>
</comment>
<feature type="transmembrane region" description="Helical" evidence="8">
    <location>
        <begin position="351"/>
        <end position="373"/>
    </location>
</feature>
<feature type="transmembrane region" description="Helical" evidence="8">
    <location>
        <begin position="178"/>
        <end position="198"/>
    </location>
</feature>
<feature type="transmembrane region" description="Helical" evidence="8">
    <location>
        <begin position="91"/>
        <end position="111"/>
    </location>
</feature>
<evidence type="ECO:0000256" key="8">
    <source>
        <dbReference type="SAM" id="Phobius"/>
    </source>
</evidence>
<feature type="domain" description="Cation/H+ exchanger transmembrane" evidence="9">
    <location>
        <begin position="16"/>
        <end position="368"/>
    </location>
</feature>
<dbReference type="Pfam" id="PF00999">
    <property type="entry name" value="Na_H_Exchanger"/>
    <property type="match status" value="1"/>
</dbReference>